<reference evidence="1" key="1">
    <citation type="journal article" date="2014" name="Int. J. Syst. Evol. Microbiol.">
        <title>Complete genome sequence of Corynebacterium casei LMG S-19264T (=DSM 44701T), isolated from a smear-ripened cheese.</title>
        <authorList>
            <consortium name="US DOE Joint Genome Institute (JGI-PGF)"/>
            <person name="Walter F."/>
            <person name="Albersmeier A."/>
            <person name="Kalinowski J."/>
            <person name="Ruckert C."/>
        </authorList>
    </citation>
    <scope>NUCLEOTIDE SEQUENCE</scope>
    <source>
        <strain evidence="1">JCM 4391</strain>
    </source>
</reference>
<proteinExistence type="predicted"/>
<gene>
    <name evidence="1" type="ORF">GCM10010274_46440</name>
</gene>
<reference evidence="1" key="2">
    <citation type="submission" date="2020-09" db="EMBL/GenBank/DDBJ databases">
        <authorList>
            <person name="Sun Q."/>
            <person name="Ohkuma M."/>
        </authorList>
    </citation>
    <scope>NUCLEOTIDE SEQUENCE</scope>
    <source>
        <strain evidence="1">JCM 4391</strain>
    </source>
</reference>
<evidence type="ECO:0000313" key="2">
    <source>
        <dbReference type="Proteomes" id="UP000636661"/>
    </source>
</evidence>
<keyword evidence="2" id="KW-1185">Reference proteome</keyword>
<dbReference type="InterPro" id="IPR036388">
    <property type="entry name" value="WH-like_DNA-bd_sf"/>
</dbReference>
<evidence type="ECO:0008006" key="3">
    <source>
        <dbReference type="Google" id="ProtNLM"/>
    </source>
</evidence>
<dbReference type="SUPFAM" id="SSF46785">
    <property type="entry name" value="Winged helix' DNA-binding domain"/>
    <property type="match status" value="1"/>
</dbReference>
<organism evidence="1 2">
    <name type="scientific">Streptomyces lavendofoliae</name>
    <dbReference type="NCBI Taxonomy" id="67314"/>
    <lineage>
        <taxon>Bacteria</taxon>
        <taxon>Bacillati</taxon>
        <taxon>Actinomycetota</taxon>
        <taxon>Actinomycetes</taxon>
        <taxon>Kitasatosporales</taxon>
        <taxon>Streptomycetaceae</taxon>
        <taxon>Streptomyces</taxon>
    </lineage>
</organism>
<accession>A0A918M5L6</accession>
<dbReference type="RefSeq" id="WP_189552890.1">
    <property type="nucleotide sequence ID" value="NZ_BMTP01000012.1"/>
</dbReference>
<sequence length="306" mass="34211">MSTEAVTWAMDDAPMLRTAAGKPDATARHVLQALAEHADKTGKNAHPSITRLQYRTGYDRRTVQRALRRLEDARLISKDGAVQDRTRWKLSLNLIRPASDWDEIERAEDASRAAAAERQRRSRAKRVTHSDDVTVTDQNGVTDRDVTHSDSARHAFEVRDVTHFNSARHALSAAVTTNQPPVEPPTTELAEVGDHSYPPHESGPNAPIDDDGFAVTDTMRRWALATFGPNFDIEHSTAQFVDHYRSTGVRRHSWPAAWQKWIREDARKAASRRSHGNVIQLPTGQTLTGTDARVAGWLNLPTEENP</sequence>
<dbReference type="Pfam" id="PF13730">
    <property type="entry name" value="HTH_36"/>
    <property type="match status" value="1"/>
</dbReference>
<protein>
    <recommendedName>
        <fullName evidence="3">Helix-turn-helix domain-containing protein</fullName>
    </recommendedName>
</protein>
<evidence type="ECO:0000313" key="1">
    <source>
        <dbReference type="EMBL" id="GGU52243.1"/>
    </source>
</evidence>
<dbReference type="InterPro" id="IPR036390">
    <property type="entry name" value="WH_DNA-bd_sf"/>
</dbReference>
<dbReference type="Gene3D" id="1.10.10.10">
    <property type="entry name" value="Winged helix-like DNA-binding domain superfamily/Winged helix DNA-binding domain"/>
    <property type="match status" value="1"/>
</dbReference>
<dbReference type="AlphaFoldDB" id="A0A918M5L6"/>
<comment type="caution">
    <text evidence="1">The sequence shown here is derived from an EMBL/GenBank/DDBJ whole genome shotgun (WGS) entry which is preliminary data.</text>
</comment>
<dbReference type="Proteomes" id="UP000636661">
    <property type="component" value="Unassembled WGS sequence"/>
</dbReference>
<dbReference type="EMBL" id="BMTP01000012">
    <property type="protein sequence ID" value="GGU52243.1"/>
    <property type="molecule type" value="Genomic_DNA"/>
</dbReference>
<name>A0A918M5L6_9ACTN</name>